<dbReference type="AlphaFoldDB" id="A0A9P9IZP7"/>
<accession>A0A9P9IZP7</accession>
<gene>
    <name evidence="2" type="ORF">B0J13DRAFT_528354</name>
</gene>
<dbReference type="EMBL" id="JAGMUU010000016">
    <property type="protein sequence ID" value="KAH7136850.1"/>
    <property type="molecule type" value="Genomic_DNA"/>
</dbReference>
<dbReference type="Proteomes" id="UP000717696">
    <property type="component" value="Unassembled WGS sequence"/>
</dbReference>
<name>A0A9P9IZP7_9HYPO</name>
<feature type="compositionally biased region" description="Basic and acidic residues" evidence="1">
    <location>
        <begin position="44"/>
        <end position="54"/>
    </location>
</feature>
<dbReference type="OrthoDB" id="8954335at2759"/>
<comment type="caution">
    <text evidence="2">The sequence shown here is derived from an EMBL/GenBank/DDBJ whole genome shotgun (WGS) entry which is preliminary data.</text>
</comment>
<reference evidence="2" key="1">
    <citation type="journal article" date="2021" name="Nat. Commun.">
        <title>Genetic determinants of endophytism in the Arabidopsis root mycobiome.</title>
        <authorList>
            <person name="Mesny F."/>
            <person name="Miyauchi S."/>
            <person name="Thiergart T."/>
            <person name="Pickel B."/>
            <person name="Atanasova L."/>
            <person name="Karlsson M."/>
            <person name="Huettel B."/>
            <person name="Barry K.W."/>
            <person name="Haridas S."/>
            <person name="Chen C."/>
            <person name="Bauer D."/>
            <person name="Andreopoulos W."/>
            <person name="Pangilinan J."/>
            <person name="LaButti K."/>
            <person name="Riley R."/>
            <person name="Lipzen A."/>
            <person name="Clum A."/>
            <person name="Drula E."/>
            <person name="Henrissat B."/>
            <person name="Kohler A."/>
            <person name="Grigoriev I.V."/>
            <person name="Martin F.M."/>
            <person name="Hacquard S."/>
        </authorList>
    </citation>
    <scope>NUCLEOTIDE SEQUENCE</scope>
    <source>
        <strain evidence="2">MPI-CAGE-AT-0021</strain>
    </source>
</reference>
<proteinExistence type="predicted"/>
<feature type="region of interest" description="Disordered" evidence="1">
    <location>
        <begin position="33"/>
        <end position="85"/>
    </location>
</feature>
<sequence>MVVTRRLQKGAAMRTGARLGGAGTVGNLTLLPTGRFKTGTQQESPKDLMTDYWRRGSPPYGDRSSSSEEATCIDVTGPDDKDDLPPDLLSGGCGVDSLETAISTQLNFLYVYYLQHCLGAVRREMKRRKKLDPSERAREEEKTCSLYNDLREKLSPEIRRRAPEPLKRKAGSRDSFHLALLSRKSAGNC</sequence>
<evidence type="ECO:0000313" key="2">
    <source>
        <dbReference type="EMBL" id="KAH7136850.1"/>
    </source>
</evidence>
<evidence type="ECO:0000256" key="1">
    <source>
        <dbReference type="SAM" id="MobiDB-lite"/>
    </source>
</evidence>
<keyword evidence="3" id="KW-1185">Reference proteome</keyword>
<protein>
    <submittedName>
        <fullName evidence="2">Uncharacterized protein</fullName>
    </submittedName>
</protein>
<organism evidence="2 3">
    <name type="scientific">Dactylonectria estremocensis</name>
    <dbReference type="NCBI Taxonomy" id="1079267"/>
    <lineage>
        <taxon>Eukaryota</taxon>
        <taxon>Fungi</taxon>
        <taxon>Dikarya</taxon>
        <taxon>Ascomycota</taxon>
        <taxon>Pezizomycotina</taxon>
        <taxon>Sordariomycetes</taxon>
        <taxon>Hypocreomycetidae</taxon>
        <taxon>Hypocreales</taxon>
        <taxon>Nectriaceae</taxon>
        <taxon>Dactylonectria</taxon>
    </lineage>
</organism>
<evidence type="ECO:0000313" key="3">
    <source>
        <dbReference type="Proteomes" id="UP000717696"/>
    </source>
</evidence>